<dbReference type="GO" id="GO:0006281">
    <property type="term" value="P:DNA repair"/>
    <property type="evidence" value="ECO:0007669"/>
    <property type="project" value="TreeGrafter"/>
</dbReference>
<dbReference type="Proteomes" id="UP000245946">
    <property type="component" value="Unassembled WGS sequence"/>
</dbReference>
<dbReference type="InterPro" id="IPR027417">
    <property type="entry name" value="P-loop_NTPase"/>
</dbReference>
<dbReference type="PANTHER" id="PTHR12083">
    <property type="entry name" value="BIFUNCTIONAL POLYNUCLEOTIDE PHOSPHATASE/KINASE"/>
    <property type="match status" value="1"/>
</dbReference>
<dbReference type="Gene3D" id="3.40.50.1000">
    <property type="entry name" value="HAD superfamily/HAD-like"/>
    <property type="match status" value="1"/>
</dbReference>
<sequence length="523" mass="56634">MSASTRATKRSAAAGESSAEDEPIQLVASRAKKLKSAAAKPAAAMPAADAPAGSAKPAPSLRKLAPIFTPRAASGASAEASGSTTSSGSARVVWRAPLRFRGKPGCLLGVCGAPFAAAVEKTLALPENEREQTIKVAAFDLDGTLVVPKQGTWPSPSDPYDYKPVFANVYKRVREEYESGSVIVIVSNQKQTTPYDISKPAKKVLTWQQKIAHIAQAIGCPMLVLAALADDRFRKPAPGMWDATMQELEVAGGKRAWVKVGGDGSSFYVGDAAGRPARGRIAKDHNDTDRKWADNLGLPFFTPEQWFQGGDAEDYKLKGWRLSWAKDDAEPSKPAIAPASSPEILVFVGPPASGKTSYYRNHFEPAGYEWINQDTLGKRDKCIAKAREALQKGKSVVIGERRSCARLCIPSDAPSCLSTDNTNRDKATRAFYVKLAAERGVPIRCAWFELSSEQVVHNSYYRAHHDLGHEPERNLIPGIAIGAYFSALQVPTQDEGFAEPPAVVKFRFQGDAAAREAYSKWWQ</sequence>
<feature type="region of interest" description="Disordered" evidence="1">
    <location>
        <begin position="38"/>
        <end position="59"/>
    </location>
</feature>
<dbReference type="GO" id="GO:0046403">
    <property type="term" value="F:polynucleotide 3'-phosphatase activity"/>
    <property type="evidence" value="ECO:0007669"/>
    <property type="project" value="TreeGrafter"/>
</dbReference>
<feature type="region of interest" description="Disordered" evidence="1">
    <location>
        <begin position="1"/>
        <end position="24"/>
    </location>
</feature>
<dbReference type="Pfam" id="PF13671">
    <property type="entry name" value="AAA_33"/>
    <property type="match status" value="1"/>
</dbReference>
<dbReference type="InterPro" id="IPR006551">
    <property type="entry name" value="Polynucleotide_phosphatase"/>
</dbReference>
<dbReference type="GO" id="GO:0046404">
    <property type="term" value="F:ATP-dependent polydeoxyribonucleotide 5'-hydroxyl-kinase activity"/>
    <property type="evidence" value="ECO:0007669"/>
    <property type="project" value="TreeGrafter"/>
</dbReference>
<dbReference type="InterPro" id="IPR036412">
    <property type="entry name" value="HAD-like_sf"/>
</dbReference>
<accession>A0A316Z5T3</accession>
<reference evidence="2 3" key="1">
    <citation type="journal article" date="2018" name="Mol. Biol. Evol.">
        <title>Broad Genomic Sampling Reveals a Smut Pathogenic Ancestry of the Fungal Clade Ustilaginomycotina.</title>
        <authorList>
            <person name="Kijpornyongpan T."/>
            <person name="Mondo S.J."/>
            <person name="Barry K."/>
            <person name="Sandor L."/>
            <person name="Lee J."/>
            <person name="Lipzen A."/>
            <person name="Pangilinan J."/>
            <person name="LaButti K."/>
            <person name="Hainaut M."/>
            <person name="Henrissat B."/>
            <person name="Grigoriev I.V."/>
            <person name="Spatafora J.W."/>
            <person name="Aime M.C."/>
        </authorList>
    </citation>
    <scope>NUCLEOTIDE SEQUENCE [LARGE SCALE GENOMIC DNA]</scope>
    <source>
        <strain evidence="2 3">MCA 4186</strain>
    </source>
</reference>
<dbReference type="SUPFAM" id="SSF52540">
    <property type="entry name" value="P-loop containing nucleoside triphosphate hydrolases"/>
    <property type="match status" value="1"/>
</dbReference>
<dbReference type="RefSeq" id="XP_025596925.1">
    <property type="nucleotide sequence ID" value="XM_025745842.1"/>
</dbReference>
<dbReference type="EMBL" id="KZ819298">
    <property type="protein sequence ID" value="PWN96646.1"/>
    <property type="molecule type" value="Genomic_DNA"/>
</dbReference>
<dbReference type="GeneID" id="37273386"/>
<dbReference type="STRING" id="58919.A0A316Z5T3"/>
<evidence type="ECO:0000313" key="2">
    <source>
        <dbReference type="EMBL" id="PWN96646.1"/>
    </source>
</evidence>
<proteinExistence type="predicted"/>
<dbReference type="AlphaFoldDB" id="A0A316Z5T3"/>
<dbReference type="InterPro" id="IPR013954">
    <property type="entry name" value="PNK3P"/>
</dbReference>
<dbReference type="Gene3D" id="3.40.50.300">
    <property type="entry name" value="P-loop containing nucleotide triphosphate hydrolases"/>
    <property type="match status" value="1"/>
</dbReference>
<evidence type="ECO:0000313" key="3">
    <source>
        <dbReference type="Proteomes" id="UP000245946"/>
    </source>
</evidence>
<dbReference type="OrthoDB" id="19045at2759"/>
<dbReference type="Pfam" id="PF08645">
    <property type="entry name" value="PNK3P"/>
    <property type="match status" value="1"/>
</dbReference>
<feature type="compositionally biased region" description="Low complexity" evidence="1">
    <location>
        <begin position="1"/>
        <end position="17"/>
    </location>
</feature>
<organism evidence="2 3">
    <name type="scientific">Tilletiopsis washingtonensis</name>
    <dbReference type="NCBI Taxonomy" id="58919"/>
    <lineage>
        <taxon>Eukaryota</taxon>
        <taxon>Fungi</taxon>
        <taxon>Dikarya</taxon>
        <taxon>Basidiomycota</taxon>
        <taxon>Ustilaginomycotina</taxon>
        <taxon>Exobasidiomycetes</taxon>
        <taxon>Entylomatales</taxon>
        <taxon>Entylomatales incertae sedis</taxon>
        <taxon>Tilletiopsis</taxon>
    </lineage>
</organism>
<dbReference type="PANTHER" id="PTHR12083:SF9">
    <property type="entry name" value="BIFUNCTIONAL POLYNUCLEOTIDE PHOSPHATASE_KINASE"/>
    <property type="match status" value="1"/>
</dbReference>
<name>A0A316Z5T3_9BASI</name>
<dbReference type="InterPro" id="IPR023214">
    <property type="entry name" value="HAD_sf"/>
</dbReference>
<evidence type="ECO:0000256" key="1">
    <source>
        <dbReference type="SAM" id="MobiDB-lite"/>
    </source>
</evidence>
<dbReference type="NCBIfam" id="TIGR01664">
    <property type="entry name" value="DNA-3'-Pase"/>
    <property type="match status" value="1"/>
</dbReference>
<dbReference type="InterPro" id="IPR006549">
    <property type="entry name" value="HAD-SF_hydro_IIIA"/>
</dbReference>
<gene>
    <name evidence="2" type="ORF">FA09DRAFT_80703</name>
</gene>
<dbReference type="SUPFAM" id="SSF56784">
    <property type="entry name" value="HAD-like"/>
    <property type="match status" value="1"/>
</dbReference>
<protein>
    <submittedName>
        <fullName evidence="2">PNK3P-domain-containing protein</fullName>
    </submittedName>
</protein>
<dbReference type="GO" id="GO:0003690">
    <property type="term" value="F:double-stranded DNA binding"/>
    <property type="evidence" value="ECO:0007669"/>
    <property type="project" value="TreeGrafter"/>
</dbReference>
<keyword evidence="3" id="KW-1185">Reference proteome</keyword>
<dbReference type="NCBIfam" id="TIGR01662">
    <property type="entry name" value="HAD-SF-IIIA"/>
    <property type="match status" value="1"/>
</dbReference>